<dbReference type="EMBL" id="JAQJAC010000008">
    <property type="protein sequence ID" value="KAJ5575093.1"/>
    <property type="molecule type" value="Genomic_DNA"/>
</dbReference>
<comment type="caution">
    <text evidence="1">The sequence shown here is derived from an EMBL/GenBank/DDBJ whole genome shotgun (WGS) entry which is preliminary data.</text>
</comment>
<proteinExistence type="predicted"/>
<keyword evidence="2" id="KW-1185">Reference proteome</keyword>
<dbReference type="AlphaFoldDB" id="A0AAD6DFW6"/>
<organism evidence="1 2">
    <name type="scientific">Penicillium hetheringtonii</name>
    <dbReference type="NCBI Taxonomy" id="911720"/>
    <lineage>
        <taxon>Eukaryota</taxon>
        <taxon>Fungi</taxon>
        <taxon>Dikarya</taxon>
        <taxon>Ascomycota</taxon>
        <taxon>Pezizomycotina</taxon>
        <taxon>Eurotiomycetes</taxon>
        <taxon>Eurotiomycetidae</taxon>
        <taxon>Eurotiales</taxon>
        <taxon>Aspergillaceae</taxon>
        <taxon>Penicillium</taxon>
    </lineage>
</organism>
<name>A0AAD6DFW6_9EURO</name>
<evidence type="ECO:0000313" key="1">
    <source>
        <dbReference type="EMBL" id="KAJ5575093.1"/>
    </source>
</evidence>
<evidence type="ECO:0000313" key="2">
    <source>
        <dbReference type="Proteomes" id="UP001216150"/>
    </source>
</evidence>
<dbReference type="Proteomes" id="UP001216150">
    <property type="component" value="Unassembled WGS sequence"/>
</dbReference>
<sequence>MYWADSAEGGPGIWKYRLHVVVWILKLNWSYDWSSVICREYALLSISYHMGKDVHREHVALSIGRKEPRRIAWPFMSKFFLVGDSSG</sequence>
<gene>
    <name evidence="1" type="ORF">N7450_008992</name>
</gene>
<accession>A0AAD6DFW6</accession>
<reference evidence="1 2" key="1">
    <citation type="journal article" date="2023" name="IMA Fungus">
        <title>Comparative genomic study of the Penicillium genus elucidates a diverse pangenome and 15 lateral gene transfer events.</title>
        <authorList>
            <person name="Petersen C."/>
            <person name="Sorensen T."/>
            <person name="Nielsen M.R."/>
            <person name="Sondergaard T.E."/>
            <person name="Sorensen J.L."/>
            <person name="Fitzpatrick D.A."/>
            <person name="Frisvad J.C."/>
            <person name="Nielsen K.L."/>
        </authorList>
    </citation>
    <scope>NUCLEOTIDE SEQUENCE [LARGE SCALE GENOMIC DNA]</scope>
    <source>
        <strain evidence="1 2">IBT 29057</strain>
    </source>
</reference>
<protein>
    <submittedName>
        <fullName evidence="1">Uncharacterized protein</fullName>
    </submittedName>
</protein>